<dbReference type="STRING" id="926550.CLDAP_33030"/>
<dbReference type="PANTHER" id="PTHR43852:SF2">
    <property type="entry name" value="PROTEIN ADENYLYLTRANSFERASE MNTA"/>
    <property type="match status" value="1"/>
</dbReference>
<dbReference type="RefSeq" id="WP_014434569.1">
    <property type="nucleotide sequence ID" value="NC_017079.1"/>
</dbReference>
<proteinExistence type="predicted"/>
<evidence type="ECO:0000313" key="2">
    <source>
        <dbReference type="EMBL" id="BAM01343.1"/>
    </source>
</evidence>
<dbReference type="CDD" id="cd05403">
    <property type="entry name" value="NT_KNTase_like"/>
    <property type="match status" value="1"/>
</dbReference>
<evidence type="ECO:0000259" key="1">
    <source>
        <dbReference type="Pfam" id="PF18765"/>
    </source>
</evidence>
<dbReference type="Proteomes" id="UP000007880">
    <property type="component" value="Chromosome"/>
</dbReference>
<protein>
    <recommendedName>
        <fullName evidence="1">Polymerase beta nucleotidyltransferase domain-containing protein</fullName>
    </recommendedName>
</protein>
<dbReference type="eggNOG" id="COG1669">
    <property type="taxonomic scope" value="Bacteria"/>
</dbReference>
<name>I0I7V5_CALAS</name>
<keyword evidence="3" id="KW-1185">Reference proteome</keyword>
<evidence type="ECO:0000313" key="3">
    <source>
        <dbReference type="Proteomes" id="UP000007880"/>
    </source>
</evidence>
<dbReference type="InterPro" id="IPR043519">
    <property type="entry name" value="NT_sf"/>
</dbReference>
<dbReference type="OrthoDB" id="9793109at2"/>
<dbReference type="Pfam" id="PF18765">
    <property type="entry name" value="Polbeta"/>
    <property type="match status" value="1"/>
</dbReference>
<dbReference type="HOGENOM" id="CLU_130257_1_4_0"/>
<dbReference type="InterPro" id="IPR041633">
    <property type="entry name" value="Polbeta"/>
</dbReference>
<dbReference type="EMBL" id="AP012337">
    <property type="protein sequence ID" value="BAM01343.1"/>
    <property type="molecule type" value="Genomic_DNA"/>
</dbReference>
<dbReference type="PANTHER" id="PTHR43852">
    <property type="entry name" value="NUCLEOTIDYLTRANSFERASE"/>
    <property type="match status" value="1"/>
</dbReference>
<organism evidence="2 3">
    <name type="scientific">Caldilinea aerophila (strain DSM 14535 / JCM 11387 / NBRC 104270 / STL-6-O1)</name>
    <dbReference type="NCBI Taxonomy" id="926550"/>
    <lineage>
        <taxon>Bacteria</taxon>
        <taxon>Bacillati</taxon>
        <taxon>Chloroflexota</taxon>
        <taxon>Caldilineae</taxon>
        <taxon>Caldilineales</taxon>
        <taxon>Caldilineaceae</taxon>
        <taxon>Caldilinea</taxon>
    </lineage>
</organism>
<accession>I0I7V5</accession>
<dbReference type="KEGG" id="cap:CLDAP_33030"/>
<dbReference type="Gene3D" id="3.30.460.10">
    <property type="entry name" value="Beta Polymerase, domain 2"/>
    <property type="match status" value="1"/>
</dbReference>
<reference evidence="2 3" key="1">
    <citation type="submission" date="2012-02" db="EMBL/GenBank/DDBJ databases">
        <title>Complete genome sequence of Caldilinea aerophila DSM 14535 (= NBRC 102666).</title>
        <authorList>
            <person name="Oguchi A."/>
            <person name="Hosoyama A."/>
            <person name="Sekine M."/>
            <person name="Fukai R."/>
            <person name="Kato Y."/>
            <person name="Nakamura S."/>
            <person name="Hanada S."/>
            <person name="Yamazaki S."/>
            <person name="Fujita N."/>
        </authorList>
    </citation>
    <scope>NUCLEOTIDE SEQUENCE [LARGE SCALE GENOMIC DNA]</scope>
    <source>
        <strain evidence="3">DSM 14535 / JCM 11387 / NBRC 104270 / STL-6-O1</strain>
    </source>
</reference>
<dbReference type="NCBIfam" id="NF047752">
    <property type="entry name" value="MntA_antitoxin"/>
    <property type="match status" value="1"/>
</dbReference>
<dbReference type="InterPro" id="IPR052930">
    <property type="entry name" value="TA_antitoxin_MntA"/>
</dbReference>
<dbReference type="SUPFAM" id="SSF81301">
    <property type="entry name" value="Nucleotidyltransferase"/>
    <property type="match status" value="1"/>
</dbReference>
<gene>
    <name evidence="2" type="ordered locus">CLDAP_33030</name>
</gene>
<sequence>MPNRQSPINIGQVADRLAGYDFIEFALLFGSFAGGAPQPWSDVDIAVYLSRPLSLLEQGQLTAALERSLGRNVDLLVLNTVLDRDPALAYRAITEGTLLFCRDRKTFVDCKTRAMLRYLDTAFLRALVSRAFHRRLETGRFGTGG</sequence>
<feature type="domain" description="Polymerase beta nucleotidyltransferase" evidence="1">
    <location>
        <begin position="14"/>
        <end position="104"/>
    </location>
</feature>
<dbReference type="AlphaFoldDB" id="I0I7V5"/>